<accession>A0A7C3CQV3</accession>
<dbReference type="Pfam" id="PF01654">
    <property type="entry name" value="Cyt_bd_oxida_I"/>
    <property type="match status" value="1"/>
</dbReference>
<keyword evidence="11 13" id="KW-0472">Membrane</keyword>
<feature type="transmembrane region" description="Helical" evidence="13">
    <location>
        <begin position="59"/>
        <end position="82"/>
    </location>
</feature>
<keyword evidence="9 13" id="KW-1133">Transmembrane helix</keyword>
<dbReference type="SUPFAM" id="SSF46626">
    <property type="entry name" value="Cytochrome c"/>
    <property type="match status" value="1"/>
</dbReference>
<evidence type="ECO:0000256" key="2">
    <source>
        <dbReference type="ARBA" id="ARBA00009819"/>
    </source>
</evidence>
<feature type="transmembrane region" description="Helical" evidence="13">
    <location>
        <begin position="176"/>
        <end position="202"/>
    </location>
</feature>
<dbReference type="InterPro" id="IPR036909">
    <property type="entry name" value="Cyt_c-like_dom_sf"/>
</dbReference>
<feature type="transmembrane region" description="Helical" evidence="13">
    <location>
        <begin position="214"/>
        <end position="234"/>
    </location>
</feature>
<keyword evidence="10 12" id="KW-0408">Iron</keyword>
<comment type="similarity">
    <text evidence="2">Belongs to the cytochrome ubiquinol oxidase subunit 1 family.</text>
</comment>
<feature type="transmembrane region" description="Helical" evidence="13">
    <location>
        <begin position="12"/>
        <end position="38"/>
    </location>
</feature>
<evidence type="ECO:0000256" key="6">
    <source>
        <dbReference type="ARBA" id="ARBA00022692"/>
    </source>
</evidence>
<dbReference type="AlphaFoldDB" id="A0A7C3CQV3"/>
<dbReference type="GO" id="GO:0020037">
    <property type="term" value="F:heme binding"/>
    <property type="evidence" value="ECO:0007669"/>
    <property type="project" value="InterPro"/>
</dbReference>
<protein>
    <submittedName>
        <fullName evidence="15">Cytochrome c</fullName>
    </submittedName>
</protein>
<evidence type="ECO:0000256" key="1">
    <source>
        <dbReference type="ARBA" id="ARBA00004651"/>
    </source>
</evidence>
<keyword evidence="4" id="KW-1003">Cell membrane</keyword>
<dbReference type="EMBL" id="DRMH01000012">
    <property type="protein sequence ID" value="HFC97014.1"/>
    <property type="molecule type" value="Genomic_DNA"/>
</dbReference>
<keyword evidence="7 12" id="KW-0479">Metal-binding</keyword>
<dbReference type="GO" id="GO:0070069">
    <property type="term" value="C:cytochrome complex"/>
    <property type="evidence" value="ECO:0007669"/>
    <property type="project" value="InterPro"/>
</dbReference>
<evidence type="ECO:0000256" key="7">
    <source>
        <dbReference type="ARBA" id="ARBA00022723"/>
    </source>
</evidence>
<feature type="transmembrane region" description="Helical" evidence="13">
    <location>
        <begin position="134"/>
        <end position="156"/>
    </location>
</feature>
<gene>
    <name evidence="15" type="ORF">ENJ40_00960</name>
</gene>
<dbReference type="GO" id="GO:0009055">
    <property type="term" value="F:electron transfer activity"/>
    <property type="evidence" value="ECO:0007669"/>
    <property type="project" value="InterPro"/>
</dbReference>
<evidence type="ECO:0000256" key="12">
    <source>
        <dbReference type="PROSITE-ProRule" id="PRU00433"/>
    </source>
</evidence>
<keyword evidence="8" id="KW-0249">Electron transport</keyword>
<evidence type="ECO:0000256" key="4">
    <source>
        <dbReference type="ARBA" id="ARBA00022475"/>
    </source>
</evidence>
<dbReference type="GO" id="GO:0046872">
    <property type="term" value="F:metal ion binding"/>
    <property type="evidence" value="ECO:0007669"/>
    <property type="project" value="UniProtKB-KW"/>
</dbReference>
<dbReference type="InterPro" id="IPR009056">
    <property type="entry name" value="Cyt_c-like_dom"/>
</dbReference>
<feature type="transmembrane region" description="Helical" evidence="13">
    <location>
        <begin position="284"/>
        <end position="301"/>
    </location>
</feature>
<feature type="domain" description="Cytochrome c" evidence="14">
    <location>
        <begin position="363"/>
        <end position="439"/>
    </location>
</feature>
<dbReference type="GO" id="GO:0005886">
    <property type="term" value="C:plasma membrane"/>
    <property type="evidence" value="ECO:0007669"/>
    <property type="project" value="UniProtKB-SubCell"/>
</dbReference>
<evidence type="ECO:0000256" key="11">
    <source>
        <dbReference type="ARBA" id="ARBA00023136"/>
    </source>
</evidence>
<comment type="caution">
    <text evidence="15">The sequence shown here is derived from an EMBL/GenBank/DDBJ whole genome shotgun (WGS) entry which is preliminary data.</text>
</comment>
<feature type="transmembrane region" description="Helical" evidence="13">
    <location>
        <begin position="254"/>
        <end position="277"/>
    </location>
</feature>
<comment type="subcellular location">
    <subcellularLocation>
        <location evidence="1">Cell membrane</location>
        <topology evidence="1">Multi-pass membrane protein</topology>
    </subcellularLocation>
</comment>
<sequence length="443" mass="49441">MYPIWVVPYLSSALVIGLIASFHILPSHLAVGAFWFNVYIEGKAYREGRPELLSFVRRYTLLILIFCFVFGSLSGVGIWYSATVSSPRGISALIHNYVWGWATEWVFFLIEVATIYAYYYTLGKVDERTHLRIGYLYALSAWISMIIITGILAFMLTPGRWLETGRFFDGFFNPTYWPQLGARTFFMFGIAGLYALLIAATLKEREVAREVSRLAGAWGLFGLILGTLFGYWWLKKLPPEARDFLFGGTLPYLSTLLKVAAISGGIVGLYFLLFGILFPRLNNVPLALLTLIILFLGILSGEGLREGVRRPYIINGFMYSHQVVGADLPAKGIASEVEVLNEKGYLSRLGYLPPELRTITEKNRLSVGRILVAHECANCHALSPKGLRSLPRLLKGLGLKTPEDLAGFLEGLDGYPYMPPFVGTEEERLAAGAYLSTLVKENP</sequence>
<name>A0A7C3CQV3_9BACT</name>
<keyword evidence="5 12" id="KW-0349">Heme</keyword>
<evidence type="ECO:0000256" key="5">
    <source>
        <dbReference type="ARBA" id="ARBA00022617"/>
    </source>
</evidence>
<dbReference type="InterPro" id="IPR002585">
    <property type="entry name" value="Cyt-d_ubiquinol_oxidase_su_1"/>
</dbReference>
<organism evidence="15">
    <name type="scientific">Thermosulfurimonas dismutans</name>
    <dbReference type="NCBI Taxonomy" id="999894"/>
    <lineage>
        <taxon>Bacteria</taxon>
        <taxon>Pseudomonadati</taxon>
        <taxon>Thermodesulfobacteriota</taxon>
        <taxon>Thermodesulfobacteria</taxon>
        <taxon>Thermodesulfobacteriales</taxon>
        <taxon>Thermodesulfobacteriaceae</taxon>
        <taxon>Thermosulfurimonas</taxon>
    </lineage>
</organism>
<evidence type="ECO:0000313" key="15">
    <source>
        <dbReference type="EMBL" id="HFC97014.1"/>
    </source>
</evidence>
<evidence type="ECO:0000256" key="10">
    <source>
        <dbReference type="ARBA" id="ARBA00023004"/>
    </source>
</evidence>
<evidence type="ECO:0000256" key="9">
    <source>
        <dbReference type="ARBA" id="ARBA00022989"/>
    </source>
</evidence>
<evidence type="ECO:0000256" key="13">
    <source>
        <dbReference type="SAM" id="Phobius"/>
    </source>
</evidence>
<dbReference type="Proteomes" id="UP000886043">
    <property type="component" value="Unassembled WGS sequence"/>
</dbReference>
<keyword evidence="3" id="KW-0813">Transport</keyword>
<dbReference type="PROSITE" id="PS51007">
    <property type="entry name" value="CYTC"/>
    <property type="match status" value="1"/>
</dbReference>
<evidence type="ECO:0000256" key="3">
    <source>
        <dbReference type="ARBA" id="ARBA00022448"/>
    </source>
</evidence>
<feature type="transmembrane region" description="Helical" evidence="13">
    <location>
        <begin position="102"/>
        <end position="122"/>
    </location>
</feature>
<reference evidence="15" key="1">
    <citation type="journal article" date="2020" name="mSystems">
        <title>Genome- and Community-Level Interaction Insights into Carbon Utilization and Element Cycling Functions of Hydrothermarchaeota in Hydrothermal Sediment.</title>
        <authorList>
            <person name="Zhou Z."/>
            <person name="Liu Y."/>
            <person name="Xu W."/>
            <person name="Pan J."/>
            <person name="Luo Z.H."/>
            <person name="Li M."/>
        </authorList>
    </citation>
    <scope>NUCLEOTIDE SEQUENCE [LARGE SCALE GENOMIC DNA]</scope>
    <source>
        <strain evidence="15">HyVt-483</strain>
    </source>
</reference>
<evidence type="ECO:0000259" key="14">
    <source>
        <dbReference type="PROSITE" id="PS51007"/>
    </source>
</evidence>
<keyword evidence="6 13" id="KW-0812">Transmembrane</keyword>
<dbReference type="GO" id="GO:0019646">
    <property type="term" value="P:aerobic electron transport chain"/>
    <property type="evidence" value="ECO:0007669"/>
    <property type="project" value="InterPro"/>
</dbReference>
<evidence type="ECO:0000256" key="8">
    <source>
        <dbReference type="ARBA" id="ARBA00022982"/>
    </source>
</evidence>
<proteinExistence type="inferred from homology"/>